<keyword evidence="3" id="KW-1185">Reference proteome</keyword>
<evidence type="ECO:0000259" key="1">
    <source>
        <dbReference type="Pfam" id="PF03551"/>
    </source>
</evidence>
<dbReference type="Proteomes" id="UP000007523">
    <property type="component" value="Chromosome"/>
</dbReference>
<dbReference type="PANTHER" id="PTHR33169">
    <property type="entry name" value="PADR-FAMILY TRANSCRIPTIONAL REGULATOR"/>
    <property type="match status" value="1"/>
</dbReference>
<evidence type="ECO:0000313" key="2">
    <source>
        <dbReference type="EMBL" id="AFC33213.1"/>
    </source>
</evidence>
<name>H6NKS6_9BACL</name>
<gene>
    <name evidence="2" type="ORF">PM3016_6594</name>
</gene>
<dbReference type="Gene3D" id="1.10.10.10">
    <property type="entry name" value="Winged helix-like DNA-binding domain superfamily/Winged helix DNA-binding domain"/>
    <property type="match status" value="1"/>
</dbReference>
<dbReference type="Pfam" id="PF03551">
    <property type="entry name" value="PadR"/>
    <property type="match status" value="1"/>
</dbReference>
<dbReference type="InterPro" id="IPR036388">
    <property type="entry name" value="WH-like_DNA-bd_sf"/>
</dbReference>
<dbReference type="AlphaFoldDB" id="H6NKS6"/>
<dbReference type="HOGENOM" id="CLU_089258_4_1_9"/>
<proteinExistence type="predicted"/>
<reference evidence="2 3" key="1">
    <citation type="journal article" date="2012" name="J. Bacteriol.">
        <title>Complete Genome Sequence of Paenibacillus mucilaginosus 3016, a Bacterium Functional as Microbial Fertilizer.</title>
        <authorList>
            <person name="Ma M."/>
            <person name="Wang Z."/>
            <person name="Li L."/>
            <person name="Jiang X."/>
            <person name="Guan D."/>
            <person name="Cao F."/>
            <person name="Chen H."/>
            <person name="Wang X."/>
            <person name="Shen D."/>
            <person name="Du B."/>
            <person name="Li J."/>
        </authorList>
    </citation>
    <scope>NUCLEOTIDE SEQUENCE [LARGE SCALE GENOMIC DNA]</scope>
    <source>
        <strain evidence="2 3">3016</strain>
    </source>
</reference>
<accession>H6NKS6</accession>
<dbReference type="InterPro" id="IPR036390">
    <property type="entry name" value="WH_DNA-bd_sf"/>
</dbReference>
<feature type="domain" description="Transcription regulator PadR N-terminal" evidence="1">
    <location>
        <begin position="9"/>
        <end position="83"/>
    </location>
</feature>
<dbReference type="EMBL" id="CP003235">
    <property type="protein sequence ID" value="AFC33213.1"/>
    <property type="molecule type" value="Genomic_DNA"/>
</dbReference>
<dbReference type="InterPro" id="IPR052509">
    <property type="entry name" value="Metal_resp_DNA-bind_regulator"/>
</dbReference>
<organism evidence="2 3">
    <name type="scientific">Paenibacillus mucilaginosus 3016</name>
    <dbReference type="NCBI Taxonomy" id="1116391"/>
    <lineage>
        <taxon>Bacteria</taxon>
        <taxon>Bacillati</taxon>
        <taxon>Bacillota</taxon>
        <taxon>Bacilli</taxon>
        <taxon>Bacillales</taxon>
        <taxon>Paenibacillaceae</taxon>
        <taxon>Paenibacillus</taxon>
    </lineage>
</organism>
<dbReference type="SUPFAM" id="SSF46785">
    <property type="entry name" value="Winged helix' DNA-binding domain"/>
    <property type="match status" value="1"/>
</dbReference>
<dbReference type="InterPro" id="IPR005149">
    <property type="entry name" value="Tscrpt_reg_PadR_N"/>
</dbReference>
<dbReference type="STRING" id="1116391.PM3016_6594"/>
<evidence type="ECO:0000313" key="3">
    <source>
        <dbReference type="Proteomes" id="UP000007523"/>
    </source>
</evidence>
<sequence length="216" mass="25052">MNIPQFVTLGALEQLGEGSGYDILQVLEQKKVNRWIGIKPGSIYHAIRQLQKEQYIQETKQMKGGPFPPKTMYEPTEAGRRYFDSLQELAFEGLYPSFYGFKLALKFNMRRSPEEIRRFADLALLKINRILGDMEAHLHSVEGQKEQHAYDLLFIEHERLLFEAEKAWIRQITEHLPLTGQCGVDHHRSYPRGARRRVADHADRMGACHAEAVEFL</sequence>
<protein>
    <recommendedName>
        <fullName evidence="1">Transcription regulator PadR N-terminal domain-containing protein</fullName>
    </recommendedName>
</protein>
<dbReference type="PANTHER" id="PTHR33169:SF14">
    <property type="entry name" value="TRANSCRIPTIONAL REGULATOR RV3488"/>
    <property type="match status" value="1"/>
</dbReference>
<dbReference type="KEGG" id="pmq:PM3016_6594"/>